<organism evidence="4 5">
    <name type="scientific">Paraburkholderia panacisoli</name>
    <dbReference type="NCBI Taxonomy" id="2603818"/>
    <lineage>
        <taxon>Bacteria</taxon>
        <taxon>Pseudomonadati</taxon>
        <taxon>Pseudomonadota</taxon>
        <taxon>Betaproteobacteria</taxon>
        <taxon>Burkholderiales</taxon>
        <taxon>Burkholderiaceae</taxon>
        <taxon>Paraburkholderia</taxon>
    </lineage>
</organism>
<dbReference type="InterPro" id="IPR045851">
    <property type="entry name" value="AMP-bd_C_sf"/>
</dbReference>
<dbReference type="PROSITE" id="PS00455">
    <property type="entry name" value="AMP_BINDING"/>
    <property type="match status" value="1"/>
</dbReference>
<dbReference type="InterPro" id="IPR042099">
    <property type="entry name" value="ANL_N_sf"/>
</dbReference>
<dbReference type="NCBIfam" id="NF006181">
    <property type="entry name" value="PRK08314.1"/>
    <property type="match status" value="1"/>
</dbReference>
<dbReference type="GO" id="GO:0016878">
    <property type="term" value="F:acid-thiol ligase activity"/>
    <property type="evidence" value="ECO:0007669"/>
    <property type="project" value="UniProtKB-ARBA"/>
</dbReference>
<dbReference type="InterPro" id="IPR050237">
    <property type="entry name" value="ATP-dep_AMP-bd_enzyme"/>
</dbReference>
<name>A0A5B0GZ16_9BURK</name>
<evidence type="ECO:0000259" key="3">
    <source>
        <dbReference type="Pfam" id="PF13193"/>
    </source>
</evidence>
<dbReference type="Gene3D" id="3.30.300.30">
    <property type="match status" value="1"/>
</dbReference>
<feature type="domain" description="AMP-binding enzyme C-terminal" evidence="3">
    <location>
        <begin position="466"/>
        <end position="543"/>
    </location>
</feature>
<evidence type="ECO:0000256" key="1">
    <source>
        <dbReference type="SAM" id="MobiDB-lite"/>
    </source>
</evidence>
<reference evidence="4 5" key="1">
    <citation type="submission" date="2019-08" db="EMBL/GenBank/DDBJ databases">
        <title>Paraburkholderia sp. DCY113.</title>
        <authorList>
            <person name="Kang J."/>
        </authorList>
    </citation>
    <scope>NUCLEOTIDE SEQUENCE [LARGE SCALE GENOMIC DNA]</scope>
    <source>
        <strain evidence="4 5">DCY113</strain>
    </source>
</reference>
<evidence type="ECO:0000259" key="2">
    <source>
        <dbReference type="Pfam" id="PF00501"/>
    </source>
</evidence>
<dbReference type="Gene3D" id="3.40.50.12780">
    <property type="entry name" value="N-terminal domain of ligase-like"/>
    <property type="match status" value="1"/>
</dbReference>
<keyword evidence="4" id="KW-0436">Ligase</keyword>
<dbReference type="Pfam" id="PF00501">
    <property type="entry name" value="AMP-binding"/>
    <property type="match status" value="1"/>
</dbReference>
<dbReference type="AlphaFoldDB" id="A0A5B0GZ16"/>
<keyword evidence="5" id="KW-1185">Reference proteome</keyword>
<dbReference type="Pfam" id="PF13193">
    <property type="entry name" value="AMP-binding_C"/>
    <property type="match status" value="1"/>
</dbReference>
<dbReference type="InterPro" id="IPR020845">
    <property type="entry name" value="AMP-binding_CS"/>
</dbReference>
<dbReference type="SUPFAM" id="SSF56801">
    <property type="entry name" value="Acetyl-CoA synthetase-like"/>
    <property type="match status" value="1"/>
</dbReference>
<dbReference type="InterPro" id="IPR000873">
    <property type="entry name" value="AMP-dep_synth/lig_dom"/>
</dbReference>
<dbReference type="PANTHER" id="PTHR43767">
    <property type="entry name" value="LONG-CHAIN-FATTY-ACID--COA LIGASE"/>
    <property type="match status" value="1"/>
</dbReference>
<feature type="compositionally biased region" description="Gly residues" evidence="1">
    <location>
        <begin position="566"/>
        <end position="581"/>
    </location>
</feature>
<proteinExistence type="predicted"/>
<feature type="region of interest" description="Disordered" evidence="1">
    <location>
        <begin position="556"/>
        <end position="581"/>
    </location>
</feature>
<comment type="caution">
    <text evidence="4">The sequence shown here is derived from an EMBL/GenBank/DDBJ whole genome shotgun (WGS) entry which is preliminary data.</text>
</comment>
<evidence type="ECO:0000313" key="4">
    <source>
        <dbReference type="EMBL" id="KAA1008186.1"/>
    </source>
</evidence>
<dbReference type="InterPro" id="IPR025110">
    <property type="entry name" value="AMP-bd_C"/>
</dbReference>
<dbReference type="RefSeq" id="WP_149672113.1">
    <property type="nucleotide sequence ID" value="NZ_VTUZ01000015.1"/>
</dbReference>
<protein>
    <submittedName>
        <fullName evidence="4">Long-chain fatty acid--CoA ligase</fullName>
    </submittedName>
</protein>
<dbReference type="PANTHER" id="PTHR43767:SF1">
    <property type="entry name" value="NONRIBOSOMAL PEPTIDE SYNTHASE PES1 (EUROFUNG)-RELATED"/>
    <property type="match status" value="1"/>
</dbReference>
<dbReference type="EMBL" id="VTUZ01000015">
    <property type="protein sequence ID" value="KAA1008186.1"/>
    <property type="molecule type" value="Genomic_DNA"/>
</dbReference>
<sequence>MNERHHPHWPPQVPLHLTLPQTNIFYNAEVSAARFPDKPFIVFYDTAVSFAEFKDEAERIAGFLQHECHVKAGDRVLLYMQNSPQWIIAYYGILRANAVVVPVNPMNMGAELAHYVEDSGATTIIAPQCLFANVEPLIGNGPGQGLEHVIVATYSDYLKRPSPFAVPEFVAAPRKTFDVDGVTSWQAVLERRIAPGPLTTGADDLCVMPYTSGTTGKPKGCMHTHRSVMSTLLGGCVWFGSQSDGVHLSVLPFFHVTGMQGGMNSAVFSGATIVVLPRWDRDAAALCMQKYRVTAWQSISTMMVDFLSNPRLAEYDLSSLSGTRGGGAAMPDAIARKLKALTGLDYVEGYGMSETIAGTHINPPHRPKPQCLGIPVFDVDSRVIDPITLQELPQGETGEIVVNAPQVMQGYWRNPKATEEAFIELDGKRFLRTGDLGHIDEDGYFFMTDRLKRMINASGYKVWPAEVEALMYRHPAIHEVCVIGVKDEKRGETVKALVVPDAAHAGTISAQEIIDWAREQMAAYKAPRIVEFVASLPKSGSGKILWRKLQEEDAARTAAASRGNQGDAGNGSGNGGGGAAR</sequence>
<feature type="domain" description="AMP-dependent synthetase/ligase" evidence="2">
    <location>
        <begin position="29"/>
        <end position="412"/>
    </location>
</feature>
<dbReference type="Proteomes" id="UP000325273">
    <property type="component" value="Unassembled WGS sequence"/>
</dbReference>
<gene>
    <name evidence="4" type="ORF">FVF58_22830</name>
</gene>
<accession>A0A5B0GZ16</accession>
<evidence type="ECO:0000313" key="5">
    <source>
        <dbReference type="Proteomes" id="UP000325273"/>
    </source>
</evidence>